<dbReference type="InterPro" id="IPR007016">
    <property type="entry name" value="O-antigen_ligase-rel_domated"/>
</dbReference>
<dbReference type="PANTHER" id="PTHR37422">
    <property type="entry name" value="TEICHURONIC ACID BIOSYNTHESIS PROTEIN TUAE"/>
    <property type="match status" value="1"/>
</dbReference>
<feature type="transmembrane region" description="Helical" evidence="5">
    <location>
        <begin position="169"/>
        <end position="191"/>
    </location>
</feature>
<comment type="caution">
    <text evidence="7">The sequence shown here is derived from an EMBL/GenBank/DDBJ whole genome shotgun (WGS) entry which is preliminary data.</text>
</comment>
<keyword evidence="4 5" id="KW-0472">Membrane</keyword>
<evidence type="ECO:0000256" key="1">
    <source>
        <dbReference type="ARBA" id="ARBA00004141"/>
    </source>
</evidence>
<feature type="transmembrane region" description="Helical" evidence="5">
    <location>
        <begin position="110"/>
        <end position="128"/>
    </location>
</feature>
<feature type="transmembrane region" description="Helical" evidence="5">
    <location>
        <begin position="431"/>
        <end position="448"/>
    </location>
</feature>
<feature type="transmembrane region" description="Helical" evidence="5">
    <location>
        <begin position="369"/>
        <end position="396"/>
    </location>
</feature>
<organism evidence="7 8">
    <name type="scientific">Kushneria aurantia</name>
    <dbReference type="NCBI Taxonomy" id="504092"/>
    <lineage>
        <taxon>Bacteria</taxon>
        <taxon>Pseudomonadati</taxon>
        <taxon>Pseudomonadota</taxon>
        <taxon>Gammaproteobacteria</taxon>
        <taxon>Oceanospirillales</taxon>
        <taxon>Halomonadaceae</taxon>
        <taxon>Kushneria</taxon>
    </lineage>
</organism>
<dbReference type="Proteomes" id="UP001589814">
    <property type="component" value="Unassembled WGS sequence"/>
</dbReference>
<gene>
    <name evidence="7" type="ORF">ACFFHW_01125</name>
</gene>
<dbReference type="EMBL" id="JBHLVX010000005">
    <property type="protein sequence ID" value="MFC0266606.1"/>
    <property type="molecule type" value="Genomic_DNA"/>
</dbReference>
<dbReference type="GO" id="GO:0016874">
    <property type="term" value="F:ligase activity"/>
    <property type="evidence" value="ECO:0007669"/>
    <property type="project" value="UniProtKB-KW"/>
</dbReference>
<dbReference type="Pfam" id="PF04932">
    <property type="entry name" value="Wzy_C"/>
    <property type="match status" value="1"/>
</dbReference>
<evidence type="ECO:0000256" key="5">
    <source>
        <dbReference type="SAM" id="Phobius"/>
    </source>
</evidence>
<feature type="transmembrane region" description="Helical" evidence="5">
    <location>
        <begin position="408"/>
        <end position="425"/>
    </location>
</feature>
<protein>
    <submittedName>
        <fullName evidence="7">O-antigen ligase family protein</fullName>
    </submittedName>
</protein>
<evidence type="ECO:0000313" key="7">
    <source>
        <dbReference type="EMBL" id="MFC0266606.1"/>
    </source>
</evidence>
<sequence length="465" mass="51572">MTPPLSPLPAWNYSNTTRWCHRIGVFSLLLYMFAWVLSLDVSRSFEPLLMLVYLIALGSQPGRRYAFADPLWILLGLWLAAQLITLPAAIAMFPDWAEGQVNSMRGLTKVFMILPIAWVMAGSVRIALWTLSALLLGMVMGSLLTGETPTTLAHYIVDGRRPTLGFQNWQHAGVCAGVMLLAQACFAHRFLRASGQHKGWQKWLLRGVFALVALWALTAWMITMTRAAWLGMAVVVALALAGLLVALASGRLRDPALRRRLLWALLPSLVAVILVALVYGSQIADRLFAEQHVMAEVLSGNLANVPFSSIGFRIHAWHYALQLFAEHPWFGWGPKSHIPLLLQSTSPIENTTLGAIAQQYGLRHFHSSYVTLLVANGLAGVMIYLGVIAVIGRAAWQSWRRGDMPGDMMIFLALFFVFWAVVNGFESYIDYRTGVYVIGAIGGMAYTFSMRRRLTEQAGHAGYCH</sequence>
<evidence type="ECO:0000256" key="2">
    <source>
        <dbReference type="ARBA" id="ARBA00022692"/>
    </source>
</evidence>
<evidence type="ECO:0000313" key="8">
    <source>
        <dbReference type="Proteomes" id="UP001589814"/>
    </source>
</evidence>
<feature type="domain" description="O-antigen ligase-related" evidence="6">
    <location>
        <begin position="212"/>
        <end position="385"/>
    </location>
</feature>
<feature type="transmembrane region" description="Helical" evidence="5">
    <location>
        <begin position="228"/>
        <end position="249"/>
    </location>
</feature>
<evidence type="ECO:0000256" key="3">
    <source>
        <dbReference type="ARBA" id="ARBA00022989"/>
    </source>
</evidence>
<dbReference type="PANTHER" id="PTHR37422:SF13">
    <property type="entry name" value="LIPOPOLYSACCHARIDE BIOSYNTHESIS PROTEIN PA4999-RELATED"/>
    <property type="match status" value="1"/>
</dbReference>
<keyword evidence="8" id="KW-1185">Reference proteome</keyword>
<evidence type="ECO:0000259" key="6">
    <source>
        <dbReference type="Pfam" id="PF04932"/>
    </source>
</evidence>
<keyword evidence="2 5" id="KW-0812">Transmembrane</keyword>
<feature type="transmembrane region" description="Helical" evidence="5">
    <location>
        <begin position="71"/>
        <end position="90"/>
    </location>
</feature>
<feature type="transmembrane region" description="Helical" evidence="5">
    <location>
        <begin position="20"/>
        <end position="38"/>
    </location>
</feature>
<feature type="transmembrane region" description="Helical" evidence="5">
    <location>
        <begin position="203"/>
        <end position="222"/>
    </location>
</feature>
<keyword evidence="7" id="KW-0436">Ligase</keyword>
<dbReference type="InterPro" id="IPR051533">
    <property type="entry name" value="WaaL-like"/>
</dbReference>
<keyword evidence="3 5" id="KW-1133">Transmembrane helix</keyword>
<feature type="transmembrane region" description="Helical" evidence="5">
    <location>
        <begin position="261"/>
        <end position="280"/>
    </location>
</feature>
<proteinExistence type="predicted"/>
<dbReference type="RefSeq" id="WP_019951333.1">
    <property type="nucleotide sequence ID" value="NZ_JBHLVX010000005.1"/>
</dbReference>
<name>A0ABV6FZ23_9GAMM</name>
<accession>A0ABV6FZ23</accession>
<comment type="subcellular location">
    <subcellularLocation>
        <location evidence="1">Membrane</location>
        <topology evidence="1">Multi-pass membrane protein</topology>
    </subcellularLocation>
</comment>
<evidence type="ECO:0000256" key="4">
    <source>
        <dbReference type="ARBA" id="ARBA00023136"/>
    </source>
</evidence>
<reference evidence="7 8" key="1">
    <citation type="submission" date="2024-09" db="EMBL/GenBank/DDBJ databases">
        <authorList>
            <person name="Sun Q."/>
            <person name="Mori K."/>
        </authorList>
    </citation>
    <scope>NUCLEOTIDE SEQUENCE [LARGE SCALE GENOMIC DNA]</scope>
    <source>
        <strain evidence="7 8">CCM 7415</strain>
    </source>
</reference>